<organism evidence="2 3">
    <name type="scientific">Pseudopedobacter saltans (strain ATCC 51119 / DSM 12145 / JCM 21818 / CCUG 39354 / LMG 10337 / NBRC 100064 / NCIMB 13643)</name>
    <name type="common">Pedobacter saltans</name>
    <dbReference type="NCBI Taxonomy" id="762903"/>
    <lineage>
        <taxon>Bacteria</taxon>
        <taxon>Pseudomonadati</taxon>
        <taxon>Bacteroidota</taxon>
        <taxon>Sphingobacteriia</taxon>
        <taxon>Sphingobacteriales</taxon>
        <taxon>Sphingobacteriaceae</taxon>
        <taxon>Pseudopedobacter</taxon>
    </lineage>
</organism>
<protein>
    <submittedName>
        <fullName evidence="2">Uncharacterized protein</fullName>
    </submittedName>
</protein>
<keyword evidence="1" id="KW-1133">Transmembrane helix</keyword>
<sequence length="149" mass="17829">MENVFYIVAVIAYFLFQGYQNFKKEQEKAKKRNPGKPLEEYDIPQEVKSEPLIERETEAIDLKPDYKLSRREIADKERKEELVYEKMEYRSMGDYYNPEKPVIKREPFKSSIKTVTIQNVDEFADEKHEHADFDLKDAVIKEAILKRPY</sequence>
<evidence type="ECO:0000313" key="3">
    <source>
        <dbReference type="Proteomes" id="UP000000310"/>
    </source>
</evidence>
<dbReference type="eggNOG" id="ENOG5033P9N">
    <property type="taxonomic scope" value="Bacteria"/>
</dbReference>
<keyword evidence="1" id="KW-0472">Membrane</keyword>
<dbReference type="Proteomes" id="UP000000310">
    <property type="component" value="Chromosome"/>
</dbReference>
<name>F0SAA8_PSESL</name>
<proteinExistence type="predicted"/>
<reference evidence="2 3" key="1">
    <citation type="journal article" date="2011" name="Stand. Genomic Sci.">
        <title>Complete genome sequence of the gliding, heparinolytic Pedobacter saltans type strain (113).</title>
        <authorList>
            <person name="Liolios K."/>
            <person name="Sikorski J."/>
            <person name="Lu M."/>
            <person name="Nolan M."/>
            <person name="Lapidus A."/>
            <person name="Lucas S."/>
            <person name="Hammon N."/>
            <person name="Deshpande S."/>
            <person name="Cheng J.F."/>
            <person name="Tapia R."/>
            <person name="Han C."/>
            <person name="Goodwin L."/>
            <person name="Pitluck S."/>
            <person name="Huntemann M."/>
            <person name="Ivanova N."/>
            <person name="Pagani I."/>
            <person name="Mavromatis K."/>
            <person name="Ovchinikova G."/>
            <person name="Pati A."/>
            <person name="Chen A."/>
            <person name="Palaniappan K."/>
            <person name="Land M."/>
            <person name="Hauser L."/>
            <person name="Brambilla E.M."/>
            <person name="Kotsyurbenko O."/>
            <person name="Rohde M."/>
            <person name="Tindall B.J."/>
            <person name="Abt B."/>
            <person name="Goker M."/>
            <person name="Detter J.C."/>
            <person name="Woyke T."/>
            <person name="Bristow J."/>
            <person name="Eisen J.A."/>
            <person name="Markowitz V."/>
            <person name="Hugenholtz P."/>
            <person name="Klenk H.P."/>
            <person name="Kyrpides N.C."/>
        </authorList>
    </citation>
    <scope>NUCLEOTIDE SEQUENCE [LARGE SCALE GENOMIC DNA]</scope>
    <source>
        <strain evidence="3">ATCC 51119 / DSM 12145 / JCM 21818 / LMG 10337 / NBRC 100064 / NCIMB 13643</strain>
    </source>
</reference>
<evidence type="ECO:0000313" key="2">
    <source>
        <dbReference type="EMBL" id="ADY51485.1"/>
    </source>
</evidence>
<dbReference type="KEGG" id="psn:Pedsa_0913"/>
<dbReference type="STRING" id="762903.Pedsa_0913"/>
<accession>F0SAA8</accession>
<evidence type="ECO:0000256" key="1">
    <source>
        <dbReference type="SAM" id="Phobius"/>
    </source>
</evidence>
<dbReference type="OrthoDB" id="793629at2"/>
<gene>
    <name evidence="2" type="ordered locus">Pedsa_0913</name>
</gene>
<dbReference type="AlphaFoldDB" id="F0SAA8"/>
<feature type="transmembrane region" description="Helical" evidence="1">
    <location>
        <begin position="6"/>
        <end position="22"/>
    </location>
</feature>
<keyword evidence="3" id="KW-1185">Reference proteome</keyword>
<dbReference type="HOGENOM" id="CLU_1853941_0_0_10"/>
<dbReference type="EMBL" id="CP002545">
    <property type="protein sequence ID" value="ADY51485.1"/>
    <property type="molecule type" value="Genomic_DNA"/>
</dbReference>
<dbReference type="RefSeq" id="WP_013631985.1">
    <property type="nucleotide sequence ID" value="NC_015177.1"/>
</dbReference>
<keyword evidence="1" id="KW-0812">Transmembrane</keyword>
<reference evidence="3" key="2">
    <citation type="submission" date="2011-02" db="EMBL/GenBank/DDBJ databases">
        <title>The complete genome of Pedobacter saltans DSM 12145.</title>
        <authorList>
            <consortium name="US DOE Joint Genome Institute (JGI-PGF)"/>
            <person name="Lucas S."/>
            <person name="Copeland A."/>
            <person name="Lapidus A."/>
            <person name="Bruce D."/>
            <person name="Goodwin L."/>
            <person name="Pitluck S."/>
            <person name="Kyrpides N."/>
            <person name="Mavromatis K."/>
            <person name="Pagani I."/>
            <person name="Ivanova N."/>
            <person name="Ovchinnikova G."/>
            <person name="Lu M."/>
            <person name="Detter J.C."/>
            <person name="Han C."/>
            <person name="Land M."/>
            <person name="Hauser L."/>
            <person name="Markowitz V."/>
            <person name="Cheng J.-F."/>
            <person name="Hugenholtz P."/>
            <person name="Woyke T."/>
            <person name="Wu D."/>
            <person name="Tindall B."/>
            <person name="Pomrenke H.G."/>
            <person name="Brambilla E."/>
            <person name="Klenk H.-P."/>
            <person name="Eisen J.A."/>
        </authorList>
    </citation>
    <scope>NUCLEOTIDE SEQUENCE [LARGE SCALE GENOMIC DNA]</scope>
    <source>
        <strain evidence="3">ATCC 51119 / DSM 12145 / JCM 21818 / LMG 10337 / NBRC 100064 / NCIMB 13643</strain>
    </source>
</reference>